<keyword evidence="3" id="KW-1185">Reference proteome</keyword>
<reference evidence="2 3" key="1">
    <citation type="submission" date="2017-05" db="EMBL/GenBank/DDBJ databases">
        <authorList>
            <person name="Varghese N."/>
            <person name="Submissions S."/>
        </authorList>
    </citation>
    <scope>NUCLEOTIDE SEQUENCE [LARGE SCALE GENOMIC DNA]</scope>
    <source>
        <strain evidence="2 3">DSM 19036</strain>
    </source>
</reference>
<dbReference type="InterPro" id="IPR001173">
    <property type="entry name" value="Glyco_trans_2-like"/>
</dbReference>
<name>A0A521E6E1_9SPHI</name>
<dbReference type="SUPFAM" id="SSF53448">
    <property type="entry name" value="Nucleotide-diphospho-sugar transferases"/>
    <property type="match status" value="1"/>
</dbReference>
<dbReference type="GO" id="GO:0016740">
    <property type="term" value="F:transferase activity"/>
    <property type="evidence" value="ECO:0007669"/>
    <property type="project" value="UniProtKB-KW"/>
</dbReference>
<protein>
    <submittedName>
        <fullName evidence="2">Glycosyltransferase involved in cell wall bisynthesis</fullName>
    </submittedName>
</protein>
<evidence type="ECO:0000313" key="3">
    <source>
        <dbReference type="Proteomes" id="UP000320300"/>
    </source>
</evidence>
<dbReference type="Pfam" id="PF00535">
    <property type="entry name" value="Glycos_transf_2"/>
    <property type="match status" value="1"/>
</dbReference>
<dbReference type="CDD" id="cd00761">
    <property type="entry name" value="Glyco_tranf_GTA_type"/>
    <property type="match status" value="1"/>
</dbReference>
<dbReference type="EMBL" id="FXTN01000007">
    <property type="protein sequence ID" value="SMO79503.1"/>
    <property type="molecule type" value="Genomic_DNA"/>
</dbReference>
<gene>
    <name evidence="2" type="ORF">SAMN06265348_107109</name>
</gene>
<accession>A0A521E6E1</accession>
<sequence>MQQRNHFPEVTLLVTTYNRSKSLQRLLSTFKSLEVSFGDVVVSDDGSKPQHLAGIKALQSDFNFRLEAAEKNQGLGANINKGQQAVTTPYTLYVQEDFEPLAGFLEHFTDALSYMNTDSSLDLIRFYAYFKYPYTKPYGKGFSEMLFSASPFANNHIKFYVYSDHPHLRRSSFLQKFGKYNTSVGSDEGEARMALSFIKNGGKGLVFDQFNTVFEQVNTSDEPSTMERQNWRESRNPFFLAVRAIYLQAKLLSWTYKLLRTRKSG</sequence>
<evidence type="ECO:0000313" key="2">
    <source>
        <dbReference type="EMBL" id="SMO79503.1"/>
    </source>
</evidence>
<keyword evidence="2" id="KW-0808">Transferase</keyword>
<dbReference type="RefSeq" id="WP_142528943.1">
    <property type="nucleotide sequence ID" value="NZ_CBCSJO010000007.1"/>
</dbReference>
<dbReference type="OrthoDB" id="744361at2"/>
<proteinExistence type="predicted"/>
<dbReference type="Gene3D" id="3.90.550.10">
    <property type="entry name" value="Spore Coat Polysaccharide Biosynthesis Protein SpsA, Chain A"/>
    <property type="match status" value="1"/>
</dbReference>
<dbReference type="InterPro" id="IPR029044">
    <property type="entry name" value="Nucleotide-diphossugar_trans"/>
</dbReference>
<evidence type="ECO:0000259" key="1">
    <source>
        <dbReference type="Pfam" id="PF00535"/>
    </source>
</evidence>
<organism evidence="2 3">
    <name type="scientific">Pedobacter westerhofensis</name>
    <dbReference type="NCBI Taxonomy" id="425512"/>
    <lineage>
        <taxon>Bacteria</taxon>
        <taxon>Pseudomonadati</taxon>
        <taxon>Bacteroidota</taxon>
        <taxon>Sphingobacteriia</taxon>
        <taxon>Sphingobacteriales</taxon>
        <taxon>Sphingobacteriaceae</taxon>
        <taxon>Pedobacter</taxon>
    </lineage>
</organism>
<dbReference type="Proteomes" id="UP000320300">
    <property type="component" value="Unassembled WGS sequence"/>
</dbReference>
<feature type="domain" description="Glycosyltransferase 2-like" evidence="1">
    <location>
        <begin position="12"/>
        <end position="174"/>
    </location>
</feature>
<dbReference type="AlphaFoldDB" id="A0A521E6E1"/>